<dbReference type="InterPro" id="IPR041588">
    <property type="entry name" value="Integrase_H2C2"/>
</dbReference>
<organism evidence="3 4">
    <name type="scientific">Aphanomyces stellatus</name>
    <dbReference type="NCBI Taxonomy" id="120398"/>
    <lineage>
        <taxon>Eukaryota</taxon>
        <taxon>Sar</taxon>
        <taxon>Stramenopiles</taxon>
        <taxon>Oomycota</taxon>
        <taxon>Saprolegniomycetes</taxon>
        <taxon>Saprolegniales</taxon>
        <taxon>Verrucalvaceae</taxon>
        <taxon>Aphanomyces</taxon>
    </lineage>
</organism>
<dbReference type="GO" id="GO:0003676">
    <property type="term" value="F:nucleic acid binding"/>
    <property type="evidence" value="ECO:0007669"/>
    <property type="project" value="InterPro"/>
</dbReference>
<name>A0A485KD00_9STRA</name>
<proteinExistence type="predicted"/>
<evidence type="ECO:0000313" key="3">
    <source>
        <dbReference type="EMBL" id="VFT82605.1"/>
    </source>
</evidence>
<evidence type="ECO:0000313" key="2">
    <source>
        <dbReference type="EMBL" id="KAF0710304.1"/>
    </source>
</evidence>
<dbReference type="Proteomes" id="UP000332933">
    <property type="component" value="Unassembled WGS sequence"/>
</dbReference>
<accession>A0A485KD00</accession>
<dbReference type="InterPro" id="IPR012337">
    <property type="entry name" value="RNaseH-like_sf"/>
</dbReference>
<keyword evidence="4" id="KW-1185">Reference proteome</keyword>
<dbReference type="InterPro" id="IPR001584">
    <property type="entry name" value="Integrase_cat-core"/>
</dbReference>
<dbReference type="EMBL" id="VJMH01002045">
    <property type="protein sequence ID" value="KAF0710304.1"/>
    <property type="molecule type" value="Genomic_DNA"/>
</dbReference>
<dbReference type="EMBL" id="CAADRA010002047">
    <property type="protein sequence ID" value="VFT82605.1"/>
    <property type="molecule type" value="Genomic_DNA"/>
</dbReference>
<evidence type="ECO:0000259" key="1">
    <source>
        <dbReference type="PROSITE" id="PS50994"/>
    </source>
</evidence>
<reference evidence="2" key="2">
    <citation type="submission" date="2019-06" db="EMBL/GenBank/DDBJ databases">
        <title>Genomics analysis of Aphanomyces spp. identifies a new class of oomycete effector associated with host adaptation.</title>
        <authorList>
            <person name="Gaulin E."/>
        </authorList>
    </citation>
    <scope>NUCLEOTIDE SEQUENCE</scope>
    <source>
        <strain evidence="2">CBS 578.67</strain>
    </source>
</reference>
<gene>
    <name evidence="3" type="primary">Aste57867_5556</name>
    <name evidence="2" type="ORF">As57867_005543</name>
    <name evidence="3" type="ORF">ASTE57867_5556</name>
</gene>
<evidence type="ECO:0000313" key="4">
    <source>
        <dbReference type="Proteomes" id="UP000332933"/>
    </source>
</evidence>
<dbReference type="AlphaFoldDB" id="A0A485KD00"/>
<dbReference type="PROSITE" id="PS50994">
    <property type="entry name" value="INTEGRASE"/>
    <property type="match status" value="1"/>
</dbReference>
<feature type="domain" description="Integrase catalytic" evidence="1">
    <location>
        <begin position="242"/>
        <end position="404"/>
    </location>
</feature>
<dbReference type="InterPro" id="IPR036397">
    <property type="entry name" value="RNaseH_sf"/>
</dbReference>
<dbReference type="InterPro" id="IPR050951">
    <property type="entry name" value="Retrovirus_Pol_polyprotein"/>
</dbReference>
<protein>
    <submittedName>
        <fullName evidence="3">Aste57867_5556 protein</fullName>
    </submittedName>
</protein>
<dbReference type="SUPFAM" id="SSF53098">
    <property type="entry name" value="Ribonuclease H-like"/>
    <property type="match status" value="1"/>
</dbReference>
<dbReference type="Gene3D" id="1.10.340.70">
    <property type="match status" value="1"/>
</dbReference>
<reference evidence="3 4" key="1">
    <citation type="submission" date="2019-03" db="EMBL/GenBank/DDBJ databases">
        <authorList>
            <person name="Gaulin E."/>
            <person name="Dumas B."/>
        </authorList>
    </citation>
    <scope>NUCLEOTIDE SEQUENCE [LARGE SCALE GENOMIC DNA]</scope>
    <source>
        <strain evidence="3">CBS 568.67</strain>
    </source>
</reference>
<dbReference type="Pfam" id="PF17921">
    <property type="entry name" value="Integrase_H2C2"/>
    <property type="match status" value="1"/>
</dbReference>
<dbReference type="PANTHER" id="PTHR37984:SF5">
    <property type="entry name" value="PROTEIN NYNRIN-LIKE"/>
    <property type="match status" value="1"/>
</dbReference>
<dbReference type="Gene3D" id="3.30.420.10">
    <property type="entry name" value="Ribonuclease H-like superfamily/Ribonuclease H"/>
    <property type="match status" value="1"/>
</dbReference>
<dbReference type="OrthoDB" id="164321at2759"/>
<sequence>MTTPVLTPKLTRWLEFFSCFDFALHHRPGKLNVVADALSRPPQASSVVHALSIHACGVHCASTASRLERLLVHAASFSSYSTRDLAILVDSPFWGEELGEQKGVSVPQRLVVNHTKQVSFSTISMDAKAMERFVKAYDKDPATKSLKGDAFLWKDGLCFLRSKDQVWKLCVPMDDVLRAEIIAQAHDASTAAHPGSRRTILSVSQWYYWKTLADDVKLYVATCETCSRYKTSSLRANGKMIPIPAPQECWQTVSADWITGLPASKGYDAFLVVVDKLSKRPKYIPTKSDVDAPQTAKEFFEHVVRQHGLPSTIISDCDPKFTSTFWRSLMDIMGIRQAMTTAGRAQADGATERQNRTLEDALRCQVSYLGQDWVDHLPTIEYAHQGLVQASTGLTPFEVDTGRKLRNPAVSSILPKNDFAMNFAEHRKEVIKMAHDNLKKAQQRQKDYYDKRRSNVTFKQGDIVLLATRNLPLKHAQQFDKSDVLNWYPDLSVPLKLSK</sequence>
<dbReference type="PANTHER" id="PTHR37984">
    <property type="entry name" value="PROTEIN CBG26694"/>
    <property type="match status" value="1"/>
</dbReference>
<dbReference type="GO" id="GO:0015074">
    <property type="term" value="P:DNA integration"/>
    <property type="evidence" value="ECO:0007669"/>
    <property type="project" value="InterPro"/>
</dbReference>
<dbReference type="FunFam" id="1.10.340.70:FF:000001">
    <property type="entry name" value="Retrovirus-related Pol polyprotein from transposon gypsy-like Protein"/>
    <property type="match status" value="1"/>
</dbReference>